<keyword evidence="9" id="KW-0472">Membrane</keyword>
<evidence type="ECO:0000256" key="4">
    <source>
        <dbReference type="ARBA" id="ARBA00022475"/>
    </source>
</evidence>
<evidence type="ECO:0000256" key="3">
    <source>
        <dbReference type="ARBA" id="ARBA00022448"/>
    </source>
</evidence>
<accession>A0ABZ1CIH5</accession>
<evidence type="ECO:0000259" key="11">
    <source>
        <dbReference type="PROSITE" id="PS52015"/>
    </source>
</evidence>
<feature type="region of interest" description="Disordered" evidence="10">
    <location>
        <begin position="73"/>
        <end position="111"/>
    </location>
</feature>
<keyword evidence="7" id="KW-0653">Protein transport</keyword>
<dbReference type="InterPro" id="IPR006260">
    <property type="entry name" value="TonB/TolA_C"/>
</dbReference>
<evidence type="ECO:0000256" key="9">
    <source>
        <dbReference type="ARBA" id="ARBA00023136"/>
    </source>
</evidence>
<dbReference type="NCBIfam" id="TIGR01352">
    <property type="entry name" value="tonB_Cterm"/>
    <property type="match status" value="1"/>
</dbReference>
<dbReference type="PANTHER" id="PTHR33446">
    <property type="entry name" value="PROTEIN TONB-RELATED"/>
    <property type="match status" value="1"/>
</dbReference>
<evidence type="ECO:0000256" key="7">
    <source>
        <dbReference type="ARBA" id="ARBA00022927"/>
    </source>
</evidence>
<evidence type="ECO:0000256" key="1">
    <source>
        <dbReference type="ARBA" id="ARBA00004383"/>
    </source>
</evidence>
<comment type="subcellular location">
    <subcellularLocation>
        <location evidence="1">Cell inner membrane</location>
        <topology evidence="1">Single-pass membrane protein</topology>
        <orientation evidence="1">Periplasmic side</orientation>
    </subcellularLocation>
</comment>
<keyword evidence="6" id="KW-0812">Transmembrane</keyword>
<evidence type="ECO:0000313" key="12">
    <source>
        <dbReference type="EMBL" id="WRS39052.1"/>
    </source>
</evidence>
<comment type="similarity">
    <text evidence="2">Belongs to the TonB family.</text>
</comment>
<dbReference type="SUPFAM" id="SSF74653">
    <property type="entry name" value="TolA/TonB C-terminal domain"/>
    <property type="match status" value="1"/>
</dbReference>
<proteinExistence type="inferred from homology"/>
<protein>
    <submittedName>
        <fullName evidence="12">TonB family protein</fullName>
    </submittedName>
</protein>
<keyword evidence="5" id="KW-0997">Cell inner membrane</keyword>
<organism evidence="12 13">
    <name type="scientific">Thiobacillus sedimenti</name>
    <dbReference type="NCBI Taxonomy" id="3110231"/>
    <lineage>
        <taxon>Bacteria</taxon>
        <taxon>Pseudomonadati</taxon>
        <taxon>Pseudomonadota</taxon>
        <taxon>Betaproteobacteria</taxon>
        <taxon>Nitrosomonadales</taxon>
        <taxon>Thiobacillaceae</taxon>
        <taxon>Thiobacillus</taxon>
    </lineage>
</organism>
<dbReference type="Pfam" id="PF03544">
    <property type="entry name" value="TonB_C"/>
    <property type="match status" value="1"/>
</dbReference>
<dbReference type="EMBL" id="CP141769">
    <property type="protein sequence ID" value="WRS39052.1"/>
    <property type="molecule type" value="Genomic_DNA"/>
</dbReference>
<keyword evidence="8" id="KW-1133">Transmembrane helix</keyword>
<dbReference type="PANTHER" id="PTHR33446:SF11">
    <property type="entry name" value="TONB3"/>
    <property type="match status" value="1"/>
</dbReference>
<dbReference type="Proteomes" id="UP001334732">
    <property type="component" value="Chromosome"/>
</dbReference>
<evidence type="ECO:0000256" key="2">
    <source>
        <dbReference type="ARBA" id="ARBA00006555"/>
    </source>
</evidence>
<name>A0ABZ1CIH5_9PROT</name>
<feature type="domain" description="TonB C-terminal" evidence="11">
    <location>
        <begin position="196"/>
        <end position="293"/>
    </location>
</feature>
<gene>
    <name evidence="12" type="ORF">VA613_13730</name>
</gene>
<dbReference type="PROSITE" id="PS52015">
    <property type="entry name" value="TONB_CTD"/>
    <property type="match status" value="1"/>
</dbReference>
<feature type="compositionally biased region" description="Pro residues" evidence="10">
    <location>
        <begin position="134"/>
        <end position="146"/>
    </location>
</feature>
<evidence type="ECO:0000313" key="13">
    <source>
        <dbReference type="Proteomes" id="UP001334732"/>
    </source>
</evidence>
<dbReference type="RefSeq" id="WP_324779584.1">
    <property type="nucleotide sequence ID" value="NZ_CP141769.1"/>
</dbReference>
<evidence type="ECO:0000256" key="10">
    <source>
        <dbReference type="SAM" id="MobiDB-lite"/>
    </source>
</evidence>
<keyword evidence="3" id="KW-0813">Transport</keyword>
<reference evidence="12 13" key="1">
    <citation type="submission" date="2023-12" db="EMBL/GenBank/DDBJ databases">
        <title>Thiobacillus sedimentum sp. nov., a chemolithoautotrophic sulfur-oxidizing bacterium isolated from freshwater sediment.</title>
        <authorList>
            <person name="Luo J."/>
            <person name="Dai C."/>
        </authorList>
    </citation>
    <scope>NUCLEOTIDE SEQUENCE [LARGE SCALE GENOMIC DNA]</scope>
    <source>
        <strain evidence="12 13">SCUT-2</strain>
    </source>
</reference>
<evidence type="ECO:0000256" key="8">
    <source>
        <dbReference type="ARBA" id="ARBA00022989"/>
    </source>
</evidence>
<feature type="region of interest" description="Disordered" evidence="10">
    <location>
        <begin position="129"/>
        <end position="150"/>
    </location>
</feature>
<evidence type="ECO:0000256" key="5">
    <source>
        <dbReference type="ARBA" id="ARBA00022519"/>
    </source>
</evidence>
<dbReference type="InterPro" id="IPR037682">
    <property type="entry name" value="TonB_C"/>
</dbReference>
<dbReference type="Gene3D" id="3.30.1150.10">
    <property type="match status" value="1"/>
</dbReference>
<sequence>MVAVTPPSLAAPSKQGTRMALALLASAAVHGMVLSTQFVHVNPQLFVDPNLPMEVVLVNAKSAESPLNPDALAQVNLAGGGNTDEDRRLKSPLPASARSQTGSEEAALNAKVSALERQARTLMSELKADAQLPSPVPSKPQTPPQPTVDASDLTEQAREMAQLQARISQQWDEYQKRPKRAFVGANVREYAFARYVEDWVTKVERVGNLNYPEAARRQGIYGSLKLTVSIYADGRIESVEVDRSSGSKILDTAAAKIVELAAPFAPFPDEMRKKADILSITRTWTFTRSDQLVGTD</sequence>
<dbReference type="InterPro" id="IPR051045">
    <property type="entry name" value="TonB-dependent_transducer"/>
</dbReference>
<keyword evidence="4" id="KW-1003">Cell membrane</keyword>
<keyword evidence="13" id="KW-1185">Reference proteome</keyword>
<evidence type="ECO:0000256" key="6">
    <source>
        <dbReference type="ARBA" id="ARBA00022692"/>
    </source>
</evidence>